<dbReference type="AlphaFoldDB" id="A0AA91PE77"/>
<keyword evidence="2" id="KW-0472">Membrane</keyword>
<evidence type="ECO:0000256" key="1">
    <source>
        <dbReference type="SAM" id="MobiDB-lite"/>
    </source>
</evidence>
<keyword evidence="4" id="KW-1185">Reference proteome</keyword>
<accession>A0AA91PE77</accession>
<protein>
    <submittedName>
        <fullName evidence="3">Uncharacterized protein</fullName>
    </submittedName>
</protein>
<evidence type="ECO:0000256" key="2">
    <source>
        <dbReference type="SAM" id="Phobius"/>
    </source>
</evidence>
<keyword evidence="2" id="KW-0812">Transmembrane</keyword>
<organism evidence="3 4">
    <name type="scientific">Mycolicibacillus koreensis</name>
    <dbReference type="NCBI Taxonomy" id="1069220"/>
    <lineage>
        <taxon>Bacteria</taxon>
        <taxon>Bacillati</taxon>
        <taxon>Actinomycetota</taxon>
        <taxon>Actinomycetes</taxon>
        <taxon>Mycobacteriales</taxon>
        <taxon>Mycobacteriaceae</taxon>
        <taxon>Mycolicibacillus</taxon>
    </lineage>
</organism>
<feature type="transmembrane region" description="Helical" evidence="2">
    <location>
        <begin position="28"/>
        <end position="55"/>
    </location>
</feature>
<keyword evidence="2" id="KW-1133">Transmembrane helix</keyword>
<proteinExistence type="predicted"/>
<sequence>MGGRLMTVSTSETDPDRQTEPRSRFPRWLNWVLALLTVPAAGLVVIVATGAVMSVAACSTVQCPDLGLSGLLFNVMFYGAPAVAVVTILATFFTAAKRWGIVVPLIGWALLLADVVALTVAFNT</sequence>
<feature type="transmembrane region" description="Helical" evidence="2">
    <location>
        <begin position="75"/>
        <end position="94"/>
    </location>
</feature>
<reference evidence="3 4" key="1">
    <citation type="submission" date="2017-04" db="EMBL/GenBank/DDBJ databases">
        <title>The new phylogeny of genus Mycobacterium.</title>
        <authorList>
            <person name="Tortoli E."/>
            <person name="Trovato A."/>
            <person name="Cirillo D.M."/>
        </authorList>
    </citation>
    <scope>NUCLEOTIDE SEQUENCE [LARGE SCALE GENOMIC DNA]</scope>
    <source>
        <strain evidence="3 4">KCTC 19819</strain>
    </source>
</reference>
<name>A0AA91PE77_9MYCO</name>
<dbReference type="RefSeq" id="WP_085304132.1">
    <property type="nucleotide sequence ID" value="NZ_AP022594.1"/>
</dbReference>
<evidence type="ECO:0000313" key="4">
    <source>
        <dbReference type="Proteomes" id="UP000193577"/>
    </source>
</evidence>
<comment type="caution">
    <text evidence="3">The sequence shown here is derived from an EMBL/GenBank/DDBJ whole genome shotgun (WGS) entry which is preliminary data.</text>
</comment>
<feature type="region of interest" description="Disordered" evidence="1">
    <location>
        <begin position="1"/>
        <end position="22"/>
    </location>
</feature>
<evidence type="ECO:0000313" key="3">
    <source>
        <dbReference type="EMBL" id="OSC33302.1"/>
    </source>
</evidence>
<dbReference type="Proteomes" id="UP000193577">
    <property type="component" value="Unassembled WGS sequence"/>
</dbReference>
<dbReference type="EMBL" id="NCXO01000024">
    <property type="protein sequence ID" value="OSC33302.1"/>
    <property type="molecule type" value="Genomic_DNA"/>
</dbReference>
<gene>
    <name evidence="3" type="ORF">B8W67_11705</name>
</gene>
<feature type="transmembrane region" description="Helical" evidence="2">
    <location>
        <begin position="101"/>
        <end position="122"/>
    </location>
</feature>